<feature type="compositionally biased region" description="Low complexity" evidence="1">
    <location>
        <begin position="433"/>
        <end position="455"/>
    </location>
</feature>
<feature type="region of interest" description="Disordered" evidence="1">
    <location>
        <begin position="80"/>
        <end position="125"/>
    </location>
</feature>
<dbReference type="OrthoDB" id="10378870at2759"/>
<feature type="compositionally biased region" description="Low complexity" evidence="1">
    <location>
        <begin position="109"/>
        <end position="125"/>
    </location>
</feature>
<organism evidence="2 3">
    <name type="scientific">Nannochloropsis salina CCMP1776</name>
    <dbReference type="NCBI Taxonomy" id="1027361"/>
    <lineage>
        <taxon>Eukaryota</taxon>
        <taxon>Sar</taxon>
        <taxon>Stramenopiles</taxon>
        <taxon>Ochrophyta</taxon>
        <taxon>Eustigmatophyceae</taxon>
        <taxon>Eustigmatales</taxon>
        <taxon>Monodopsidaceae</taxon>
        <taxon>Microchloropsis</taxon>
        <taxon>Microchloropsis salina</taxon>
    </lineage>
</organism>
<protein>
    <submittedName>
        <fullName evidence="2">Uncharacterized protein</fullName>
    </submittedName>
</protein>
<evidence type="ECO:0000256" key="1">
    <source>
        <dbReference type="SAM" id="MobiDB-lite"/>
    </source>
</evidence>
<feature type="region of interest" description="Disordered" evidence="1">
    <location>
        <begin position="678"/>
        <end position="731"/>
    </location>
</feature>
<feature type="compositionally biased region" description="Pro residues" evidence="1">
    <location>
        <begin position="280"/>
        <end position="289"/>
    </location>
</feature>
<feature type="compositionally biased region" description="Basic and acidic residues" evidence="1">
    <location>
        <begin position="152"/>
        <end position="170"/>
    </location>
</feature>
<dbReference type="AlphaFoldDB" id="A0A4D9D8S8"/>
<dbReference type="EMBL" id="SDOX01000006">
    <property type="protein sequence ID" value="TFJ87414.1"/>
    <property type="molecule type" value="Genomic_DNA"/>
</dbReference>
<feature type="region of interest" description="Disordered" evidence="1">
    <location>
        <begin position="235"/>
        <end position="419"/>
    </location>
</feature>
<feature type="region of interest" description="Disordered" evidence="1">
    <location>
        <begin position="1"/>
        <end position="44"/>
    </location>
</feature>
<dbReference type="Proteomes" id="UP000355283">
    <property type="component" value="Unassembled WGS sequence"/>
</dbReference>
<feature type="region of interest" description="Disordered" evidence="1">
    <location>
        <begin position="432"/>
        <end position="532"/>
    </location>
</feature>
<feature type="region of interest" description="Disordered" evidence="1">
    <location>
        <begin position="138"/>
        <end position="174"/>
    </location>
</feature>
<feature type="compositionally biased region" description="Low complexity" evidence="1">
    <location>
        <begin position="363"/>
        <end position="381"/>
    </location>
</feature>
<feature type="compositionally biased region" description="Pro residues" evidence="1">
    <location>
        <begin position="785"/>
        <end position="795"/>
    </location>
</feature>
<sequence length="820" mass="87660">MSLPSGTNLRPKFPLSSHPYDTVSSLSARDGNGNEGESEAPRAQLRDEEFRSRLVHAHHHHFRRTLDDHHASVLASLATMGRRAGSKTKEDGRAGGDAPESMGGKQRVTRLTPSTMSSSPTTTSSIFSASSLGSASTNLTSHATLASRERKRALEEGGKEGAREGGREDADVPSEYGLEPSYILAFVTMLANRKVHVERAKVIVEGWLRWNKRLGRDASQGLADVILFVLGLNAGGRGREGGEGGQRGGGNDDPRGPTMQEPVKEEKGREPKGSRGPLPQGQPPNPYPQAPADQSMHHLHPLYHPHPTPSHARPVEAASGVLSSRQGQGFPPLLPSAPGASLSTTRQGGRAPLDPPSLAASHSRFPLPFPFASASASGSAAMERGVTGLGSGQGDALNTQSRPGVEVTPQSHKKSPSLSFLVAAAERELTKTAASRMVSDSRSSSSSSATTFSTSPAFPKEEQRKEGGGMEGRQGGRMEAERGGEKDQGAPATLESGAPSSSLYAAPPLAEKESRTLASAPRPPLPPPSKTELHAALGFLQPEFRQFLVQDGLECDAQGPKPVGRVKGKRRMRFSTLLIDKKAIEVSLLEEALSPQHILAQIIKPESRHLFYDGLVEASFSAASPFSIKTTSRVLKVLVQNSVEVKVVASFAVACTPPPHALHAYAFRFIPLPRQARPLDDSGEPLASTRRLGESKAPLSQYQPGQADREPAPDAPLRPSFPSSHPSTISEPSRYAYADQAHLSRLSSFPSPQEGGYTHMSRYPDVPASRGLLDQLSEISSTLPYPHPSAGPPTLPSVFNEETYPSHPKKRPGYRSNSFH</sequence>
<feature type="region of interest" description="Disordered" evidence="1">
    <location>
        <begin position="746"/>
        <end position="820"/>
    </location>
</feature>
<feature type="compositionally biased region" description="Polar residues" evidence="1">
    <location>
        <begin position="721"/>
        <end position="731"/>
    </location>
</feature>
<feature type="compositionally biased region" description="Basic and acidic residues" evidence="1">
    <location>
        <begin position="262"/>
        <end position="273"/>
    </location>
</feature>
<evidence type="ECO:0000313" key="2">
    <source>
        <dbReference type="EMBL" id="TFJ87414.1"/>
    </source>
</evidence>
<evidence type="ECO:0000313" key="3">
    <source>
        <dbReference type="Proteomes" id="UP000355283"/>
    </source>
</evidence>
<accession>A0A4D9D8S8</accession>
<gene>
    <name evidence="2" type="ORF">NSK_001746</name>
</gene>
<keyword evidence="3" id="KW-1185">Reference proteome</keyword>
<proteinExistence type="predicted"/>
<reference evidence="2 3" key="1">
    <citation type="submission" date="2019-01" db="EMBL/GenBank/DDBJ databases">
        <title>Nuclear Genome Assembly of the Microalgal Biofuel strain Nannochloropsis salina CCMP1776.</title>
        <authorList>
            <person name="Hovde B."/>
        </authorList>
    </citation>
    <scope>NUCLEOTIDE SEQUENCE [LARGE SCALE GENOMIC DNA]</scope>
    <source>
        <strain evidence="2 3">CCMP1776</strain>
    </source>
</reference>
<name>A0A4D9D8S8_9STRA</name>
<feature type="compositionally biased region" description="Basic and acidic residues" evidence="1">
    <location>
        <begin position="459"/>
        <end position="488"/>
    </location>
</feature>
<comment type="caution">
    <text evidence="2">The sequence shown here is derived from an EMBL/GenBank/DDBJ whole genome shotgun (WGS) entry which is preliminary data.</text>
</comment>